<dbReference type="Gene3D" id="3.10.350.10">
    <property type="entry name" value="LysM domain"/>
    <property type="match status" value="1"/>
</dbReference>
<keyword evidence="2" id="KW-1133">Transmembrane helix</keyword>
<dbReference type="InterPro" id="IPR050708">
    <property type="entry name" value="T6SS_VgrG/RHS"/>
</dbReference>
<sequence>MVAIVTGHGLGLELGSYGTLGARGVLNDPKLGRNGIQVFLNAADGNLFVDSQDLLLAGLGVDLSLHRVYNSQGQLSGEPDNWALSLQRNVVLSAGAPNAAGSVVRRTDWDGSRVEFTFDQSQNAYVGRSASGVLEHITYDAGNARWTWTSADGTTTETYDAASNGRLLTSADAAGNTIHYQYDSDGRLTEIDTASGESTKLDYVDGRLAQLRVIHQSSDGSAAAAVTTRYSYDAAGRLSQVTTDLSPEDVSVADGNVYVTSYGYDGTSERIASISQSDGSFIAFSYDLSSGTPRVSQIMQRASDGVSRTTGIAYDSAGSRTIFTDPLGHATTLTYDSVGDLISIASPLDANSTQTVSYVYDGAGRPAQAIDGSGNAVDFQYDARGNLILQRDASGNVVSRSYDAGNRVILETHYKVADPDGSGPMQPQEALTTRYAYDAQGHLRFVVSAEGRVTEYRYSAQGLRTSEIHYSSALFDLSQLADDQSIDPSTLSTWVGSVDGSKSVRIDTAYDFRGLVSSVTSFARTDADGNGIADGTESTRRYAYDWAGRLLQSIDARAGSNTTGFVTSYSYDGLGRLLTSTSATGAQTVYHYDDAGRSVQVTTAGGLTTTSTYDLAGEVVGVSRTSAGQTLEATQSWYDADGRLVMTKDGSGVADFFVYDLLGRKVADIDSDGHVVEYSYNAVNQLTRETKYSNVLTAAQLASLVDSSGNPATTTLDAVRPSPSAADQSNWRIYDASHRLAVTVDGGGAVTAFGYDAADRLISSTRYATSIATGDLGTAPTLSQVSVQANVAVDRVTRNFYDADGRLIGTLDPEGALEENVYDAAGQLIEHVGYASLTSSAMRASGTLAQLRPAVDPRDVHTRYSYDGAGRKTAELNAEGTLTEYAYDKAGNLVRITTYATKVNYSAGATLVQIRPAPAQEDQTVVSTFDTSNRRTSSTDASGAIAQFAYDADGHLVQSTKAAGTSSAQTTQSRYDAAGRVIATLTGRGSVALAALTNPTQVQIDAVWAAYATRYGYDAAGHRISATDAMGNRTLFYYDADGRLSVTIDALGEVARTVYDGIGQVISTIRFGNRLSADTLSSMSGGLVDATLLQTLAAISSGSADSVTTSAYDDRGEVVSRTDELGNATSFTYDAFGELLTRTSPSSTGTVTTQFSYDRRGLRLTEVDDVTALARTSTTTYDAFGRIAEQVDGRGAIRTFTYDRVGRLLTSADPLGNVDQYGYDAIGRTVYHRDAAGGITTTAYDTTARSITVTSPGGIVTVVAADAAGEKWHVTDANGNVVSYAYDADGELTSVQTVTGTTSNAYDNAGRLVSTTDANGVVTQFEFDAANRIVRQTLDPSGLALTTTYTYDAKGHQLTMTRPDGIVVQSDYDLRGDLVRVITDPSGLNLQTTYTYDAEGHQVSVTRAANSATPQITRYSFDSLGRRISETIDPSGLALTTQYEYDANDNVVAKVDANGNRTRYVYDTDNRLVYKIGPAGNVERTDYDAAGRVTTTTEYATPANLSALVALPSLLQAAAVAVSDPVHDRVSHFAYDAAGRQAFAVDADGFVTQRQYDANGNVVLATQYAAALGQLSGYDVATLNGAVQSIANGLVDRTTRFAYDSANRLRFMIDPAGFITEQRYDASGNLRKTIAYATSTAIAGALDAANIAALVVQSPSDRTTGRIVDAAGRQVAQIDALGFVTKTDYDKLGNAVRTTRYAASVGAASPTSLSALMALLPGNAESTAVVIRSAFDAAGRLVFAVDAQGYVKETNYDPLGNISRTVLYAQPVATTGTPDVAGIRSLIAGQSNATANVVNSFVYDVGGRLVSSTDAEGHTESYTYDGLGNKLTFTNKMGAVWSYAYDARGLLVTETAPPIDVTSVDGALNVSTVTVPVVTQFTYDAFGQVIFKAEAVGRPEARVTAYSYDRRGHQTMIQYPLVSVYDAASDPLTQDSAGWRIERVIRPSTSTLYDAFGDAVVNVDVGGNANYKTYDKLGRIGYEVDAESYVTGYTYDGFGNKLTTTRYAQRIDLSAHAGAQPLFGADVAALLASQGASAHAGDRTITNAYDNAGRLVLVTEPAVFSYDPSVAGNQYSTSARVTANTYDAFGNLTSQTIGSSPALGAANRTFYYYDRNGQRVRQIDGLGYVTTFAYDAAGHLVSKTEFARAVPLDAVSVNGSPDPVANPPGQGSPDIGFDRWTSYAYDRVGHKLQEVQHGVQYSAVSGGSLVVDQGFADALTGYAYDALGNQVAVTDVKGDTTYTYYDAAGRTRAVVEPARALTVDGAQIQASPVTTFARDVFGNVVVRVQYARGASSASTAGFSLNGGSSADKATYSFFDSHGNEVRTVAGEGINTNRSYDAFGHVAREWTSFSEGDGVLRYKTTVYRYDLLGRQTDTLALSDHPSQLVSAGTLSSTNDNTDLLDEYGLVANAYQNQAGRGDYFNAASGTSEGQFILLRGAIDSFKATGDPKWKAIADKMASNLLQALYFTDSPPANATVTSLFAPHWLYNAKEDFVSDEIHYDKSFTVTNGRLVIPDGGDTHGELIRNVFHARTVGSKFIWDNPYSDLKSTPGAQKYDIASYTHVDGVGEVVQLTQPINGKFLVTYTTQTGEVVHKGEPYEAWPYWRKLQPNEIDSAMDVLSWAYDAFNDLYSMTSDSKWQNAAKATLQTASIVYQFDDGKAWLHPTIGDTPFDIGGTYKYVQPGRAEPNWSRDAQGNAVIDIPADSGDVQYGIGVNQTLDGGDIKVQMGADRSMDVEVFFDTEQDNYLSRRSALVHLDGTGMQVFRLKLSDFKQTYSGSGEHLTTSMRDFLPTLAAGDHIYTLGVLVSGWPQPYSAAGDAPVTQGKLTLALMRPWDETPQTFVPRSVAGRPWINRTSSGNPFDLPGSFSWGNRSNNGADVPVNWTRNANGDLTADLGASTSGESQYGIGIPEVLNGTGIYLQVGSSVAQTLRLFLDPVQGDYAQRRTIDVSLSGNGLDTIYIPFSQLGLTAGSTVYTIGISDTNTATHTLTLRQIGQYVDGAPITYAPAAVPFTANLTGSPQQLIGWRGPIYIGYQSPTMWAQITATDGDGSATDPNRVALNSLLNLMKAAQDDYQLKLGTRGPFTPAFYPDRTDGLQYGSPNSFGWGGPDPNTRWEGYEYRALQEAAKYWESDRGNGTAASITMDFLSWLNSNWTSAATTPPTDFPENLSAWSGGTYYAAGAVVRSTTKNGYVYQALTTGTSGGAAPGWPTTIGTEFSDGGVTWRVVGNDYGTAYSAYVDPHAVALILRSAMYADLAGGDQSVTRPLIRRALDWLRANRASGDMTGTWSPDPANKQWFGFWSGEIATSLSLLMQRGSGILSAVGFSASTLTEWLSDSATWITNHSSTQLSKLSFFQGTKQQVAYDAFGDITAKGINDGWQEYYRYDNAGRLWSSNQGGTNQAFLYNVAGQRTATITSQTQDLHAYSDAASVAALTDGVSRTTVTYDVLGRVIRSTQASFQNESDSTMTTPAVNYAYDRWNNVIATSDPRNGGLWTRYQYDAGNHMVVEIDPTATLWQESGSSVNEIRQNAVKRYGYDLGGVLVSETDGNGNRTLHQVDSAGNVTADFFADGASQVYAFDAFNRRTMAIDPSQDATSYTYDRSDRLIRQDAGYTSIARTYDELGHVIVEQSGNGTRRYKYDAFGNRLSSTIPGGQSSLFEYDSRGRVVKQIDVDSNVSTWKYDYFGRLISRRDVGGADYSYTYDWASDLVKEVNSRGKSIDFTYYGNGALHHVYDNSVSSIGQAATRGADTLYEYDAAGNRIHERYQLWGEVLQDTHSTYDELNRLTSATDPFFTVNYKYDAVGNRREVLTTFTDTDGHAQGQDYWYLYDSRNRMTVSQGVYQNGGVSITQGQGTILGYDASGDRRLAQTYVQKSGSYSLQTEEYGYDTGHRLTTTTRNGVLVIGRVYDAGSRLTQITNYNDDGSENSRQETDYDANGWQKDTRVYTPSAGAQVVQEYKYQTDPLGNVIQYSYRKNTTDDGNQTYNDSTRYSYTAFDSYKQSQSVVTRRGSVWASGSTQTAFDGNGNAVYVHVLSGSTFAVQDALVNGTWSPQPDDVLVKGDYTGQVYAKTINGKTQRYFYVNGHEIGTNSLSGISSSDNAAALSNPYYTAVSERYPPTAPITYTVRTGDTLRSIASDVLGDANLWYVIADANGIQDDSQLSTMVDQVVSIPPRVTNIHNDVTTFRPFSAKDALGSIAPKLPDPPPVSHDDGGGCGIIGAIIIAVVAVVATVVTAGAAAIAMGAVAEGTGLFAAGAAALTGAAGTAGFAAAVVGGAVGSMVSQAVGVGLGIQDRFSWSAVAASAIGAGVGAGVGAVMGPLSQSSTLAEIAAQRVTSNAVTQGVDLLVGQQHRFDWAGVAAAAISAPLQSAAGALMPGGGEQASAFSRLATQTATNATTGLVSQELEILEHHGGRLNADSIAADAFGNALGQSVVDHYMPQNAQVDDAYQQVRSAAHAGDPGDAVLFGPNGFGDPWSGGSTGTSSLDDGHGFTDPVFGNMGTGIGLVTGVLADGAVTPLGGVQPFYAQFDGPMPGVMVASNNLTVSDAGTDDPYPYVRAEGYDGTIYVQASRTPLISEEAAATGLAYGAGYDGALSGLTSASLGYGSDVALNASSLRAATSGGESTFDAFVRGATGGYAGVLDTSPNAAYAGKLLNDAGQSFRQFGYQMIGGQSADEARAAWGSGDYGLAAAKEVQALGEAGLSLIGMSPLARAAAAPTMRAVAAFGEYAETKVGSLGEPYGLGLRLSVTEGGGVVAPNSVAAADAAAGSGTSTVFRVQGGVMPNASKTLITLDANGSPIIQNGTLNISIGDASHAEYFQTLRPNSTVTAFEIPSWLDDFIHENAISQDFYRSNPLNQGGLAPKIVDPTTPGRSYELPSPWGQWLQENAIPGSGKVK</sequence>
<feature type="transmembrane region" description="Helical" evidence="2">
    <location>
        <begin position="4218"/>
        <end position="4245"/>
    </location>
</feature>
<keyword evidence="2" id="KW-0472">Membrane</keyword>
<name>A0A118HWE9_9BURK</name>
<dbReference type="RefSeq" id="WP_069240722.1">
    <property type="nucleotide sequence ID" value="NZ_CP013415.1"/>
</dbReference>
<organism evidence="4 5">
    <name type="scientific">Burkholderia ubonensis</name>
    <dbReference type="NCBI Taxonomy" id="101571"/>
    <lineage>
        <taxon>Bacteria</taxon>
        <taxon>Pseudomonadati</taxon>
        <taxon>Pseudomonadota</taxon>
        <taxon>Betaproteobacteria</taxon>
        <taxon>Burkholderiales</taxon>
        <taxon>Burkholderiaceae</taxon>
        <taxon>Burkholderia</taxon>
        <taxon>Burkholderia cepacia complex</taxon>
    </lineage>
</organism>
<dbReference type="InterPro" id="IPR006530">
    <property type="entry name" value="YD"/>
</dbReference>
<dbReference type="InterPro" id="IPR056823">
    <property type="entry name" value="TEN-like_YD-shell"/>
</dbReference>
<gene>
    <name evidence="4" type="ORF">WJ33_21315</name>
</gene>
<accession>A0A118HWE9</accession>
<dbReference type="CDD" id="cd00118">
    <property type="entry name" value="LysM"/>
    <property type="match status" value="1"/>
</dbReference>
<evidence type="ECO:0000256" key="2">
    <source>
        <dbReference type="SAM" id="Phobius"/>
    </source>
</evidence>
<dbReference type="PANTHER" id="PTHR32305:SF15">
    <property type="entry name" value="PROTEIN RHSA-RELATED"/>
    <property type="match status" value="1"/>
</dbReference>
<protein>
    <recommendedName>
        <fullName evidence="3">Teneurin-like YD-shell domain-containing protein</fullName>
    </recommendedName>
</protein>
<dbReference type="EMBL" id="LOXM01000073">
    <property type="protein sequence ID" value="KVG71133.1"/>
    <property type="molecule type" value="Genomic_DNA"/>
</dbReference>
<proteinExistence type="predicted"/>
<feature type="domain" description="Teneurin-like YD-shell" evidence="3">
    <location>
        <begin position="3593"/>
        <end position="3697"/>
    </location>
</feature>
<dbReference type="Pfam" id="PF25023">
    <property type="entry name" value="TEN_YD-shell"/>
    <property type="match status" value="3"/>
</dbReference>
<keyword evidence="1" id="KW-0677">Repeat</keyword>
<dbReference type="InterPro" id="IPR036779">
    <property type="entry name" value="LysM_dom_sf"/>
</dbReference>
<reference evidence="4 5" key="1">
    <citation type="submission" date="2015-11" db="EMBL/GenBank/DDBJ databases">
        <title>Expanding the genomic diversity of Burkholderia species for the development of highly accurate diagnostics.</title>
        <authorList>
            <person name="Sahl J."/>
            <person name="Keim P."/>
            <person name="Wagner D."/>
        </authorList>
    </citation>
    <scope>NUCLEOTIDE SEQUENCE [LARGE SCALE GENOMIC DNA]</scope>
    <source>
        <strain evidence="4 5">MSMB2036</strain>
    </source>
</reference>
<evidence type="ECO:0000313" key="4">
    <source>
        <dbReference type="EMBL" id="KVG71133.1"/>
    </source>
</evidence>
<dbReference type="Gene3D" id="2.180.10.10">
    <property type="entry name" value="RHS repeat-associated core"/>
    <property type="match status" value="11"/>
</dbReference>
<comment type="caution">
    <text evidence="4">The sequence shown here is derived from an EMBL/GenBank/DDBJ whole genome shotgun (WGS) entry which is preliminary data.</text>
</comment>
<evidence type="ECO:0000256" key="1">
    <source>
        <dbReference type="ARBA" id="ARBA00022737"/>
    </source>
</evidence>
<dbReference type="InterPro" id="IPR018392">
    <property type="entry name" value="LysM"/>
</dbReference>
<evidence type="ECO:0000313" key="5">
    <source>
        <dbReference type="Proteomes" id="UP000064029"/>
    </source>
</evidence>
<keyword evidence="2" id="KW-0812">Transmembrane</keyword>
<feature type="domain" description="Teneurin-like YD-shell" evidence="3">
    <location>
        <begin position="1272"/>
        <end position="1494"/>
    </location>
</feature>
<dbReference type="Pfam" id="PF05593">
    <property type="entry name" value="RHS_repeat"/>
    <property type="match status" value="9"/>
</dbReference>
<feature type="transmembrane region" description="Helical" evidence="2">
    <location>
        <begin position="4252"/>
        <end position="4278"/>
    </location>
</feature>
<dbReference type="Proteomes" id="UP000064029">
    <property type="component" value="Unassembled WGS sequence"/>
</dbReference>
<evidence type="ECO:0000259" key="3">
    <source>
        <dbReference type="Pfam" id="PF25023"/>
    </source>
</evidence>
<dbReference type="PANTHER" id="PTHR32305">
    <property type="match status" value="1"/>
</dbReference>
<dbReference type="InterPro" id="IPR031325">
    <property type="entry name" value="RHS_repeat"/>
</dbReference>
<dbReference type="OrthoDB" id="8553452at2"/>
<dbReference type="NCBIfam" id="TIGR01643">
    <property type="entry name" value="YD_repeat_2x"/>
    <property type="match status" value="16"/>
</dbReference>
<feature type="domain" description="Teneurin-like YD-shell" evidence="3">
    <location>
        <begin position="329"/>
        <end position="462"/>
    </location>
</feature>
<dbReference type="SUPFAM" id="SSF69304">
    <property type="entry name" value="Tricorn protease N-terminal domain"/>
    <property type="match status" value="1"/>
</dbReference>